<reference evidence="1 2" key="1">
    <citation type="submission" date="2017-06" db="EMBL/GenBank/DDBJ databases">
        <title>Aedes aegypti genome working group (AGWG) sequencing and assembly.</title>
        <authorList>
            <consortium name="Aedes aegypti Genome Working Group (AGWG)"/>
            <person name="Matthews B.J."/>
        </authorList>
    </citation>
    <scope>NUCLEOTIDE SEQUENCE [LARGE SCALE GENOMIC DNA]</scope>
    <source>
        <strain evidence="1 2">LVP_AGWG</strain>
    </source>
</reference>
<evidence type="ECO:0000313" key="2">
    <source>
        <dbReference type="Proteomes" id="UP000008820"/>
    </source>
</evidence>
<dbReference type="PANTHER" id="PTHR21505:SF8">
    <property type="entry name" value="DPT-YFP REPRESSOR BY OVEREXPRESSION, ISOFORM D-RELATED"/>
    <property type="match status" value="1"/>
</dbReference>
<dbReference type="InterPro" id="IPR006578">
    <property type="entry name" value="MADF-dom"/>
</dbReference>
<organism evidence="1 2">
    <name type="scientific">Aedes aegypti</name>
    <name type="common">Yellowfever mosquito</name>
    <name type="synonym">Culex aegypti</name>
    <dbReference type="NCBI Taxonomy" id="7159"/>
    <lineage>
        <taxon>Eukaryota</taxon>
        <taxon>Metazoa</taxon>
        <taxon>Ecdysozoa</taxon>
        <taxon>Arthropoda</taxon>
        <taxon>Hexapoda</taxon>
        <taxon>Insecta</taxon>
        <taxon>Pterygota</taxon>
        <taxon>Neoptera</taxon>
        <taxon>Endopterygota</taxon>
        <taxon>Diptera</taxon>
        <taxon>Nematocera</taxon>
        <taxon>Culicoidea</taxon>
        <taxon>Culicidae</taxon>
        <taxon>Culicinae</taxon>
        <taxon>Aedini</taxon>
        <taxon>Aedes</taxon>
        <taxon>Stegomyia</taxon>
    </lineage>
</organism>
<name>A0A1S4FX72_AEDAE</name>
<evidence type="ECO:0000313" key="1">
    <source>
        <dbReference type="EnsemblMetazoa" id="AAEL012839-PA"/>
    </source>
</evidence>
<dbReference type="SMART" id="SM00595">
    <property type="entry name" value="MADF"/>
    <property type="match status" value="1"/>
</dbReference>
<dbReference type="OrthoDB" id="7763734at2759"/>
<dbReference type="Proteomes" id="UP000008820">
    <property type="component" value="Chromosome 2"/>
</dbReference>
<dbReference type="FunCoup" id="A0A1S4FX72">
    <property type="interactions" value="1"/>
</dbReference>
<dbReference type="AlphaFoldDB" id="A0A1S4FX72"/>
<dbReference type="VEuPathDB" id="VectorBase:AAEL012839"/>
<dbReference type="EnsemblMetazoa" id="AAEL012839-RA">
    <property type="protein sequence ID" value="AAEL012839-PA"/>
    <property type="gene ID" value="AAEL012839"/>
</dbReference>
<dbReference type="Pfam" id="PF10545">
    <property type="entry name" value="MADF_DNA_bdg"/>
    <property type="match status" value="1"/>
</dbReference>
<gene>
    <name evidence="1" type="primary">5576860</name>
</gene>
<proteinExistence type="predicted"/>
<reference evidence="1" key="2">
    <citation type="submission" date="2020-05" db="UniProtKB">
        <authorList>
            <consortium name="EnsemblMetazoa"/>
        </authorList>
    </citation>
    <scope>IDENTIFICATION</scope>
    <source>
        <strain evidence="1">LVP_AGWG</strain>
    </source>
</reference>
<dbReference type="PROSITE" id="PS51029">
    <property type="entry name" value="MADF"/>
    <property type="match status" value="1"/>
</dbReference>
<dbReference type="InParanoid" id="A0A1S4FX72"/>
<accession>A0A1S4FX72</accession>
<sequence>MRTKEFMARTEAHRLIGHVHCLIFSKQSTTLPYYDRYDAQNKNKPAQTVTLELYSLPVQACKLITFVIPANVPVEMDQPKVMGYWEGSQRNLSARISNSRVVLREFLELYKSLPCLWNMQCKEYANREMKTEAYKLMVQKLAELEPGAHRATVIRKINNMRSNYRKEKRKVQTCLANGQRFVPTLWYYPLMGFLDGQDESGNSDSEGIDIECVKVQIPDSPEPHSEDADEAYSLATTTELSNSELIIPIDDFPTKEDTAGTIDLTNERKRKHEGATASDQNHFRTTVNNGEDRHDAFGRSIAFKLRALSDEQRIYAEKLIIDALHEAELGNLNKYCRLQL</sequence>
<dbReference type="PANTHER" id="PTHR21505">
    <property type="entry name" value="MADF DOMAIN-CONTAINING PROTEIN-RELATED"/>
    <property type="match status" value="1"/>
</dbReference>
<keyword evidence="2" id="KW-1185">Reference proteome</keyword>
<protein>
    <submittedName>
        <fullName evidence="1">MADF domain-containing protein</fullName>
    </submittedName>
</protein>